<evidence type="ECO:0000259" key="3">
    <source>
        <dbReference type="Pfam" id="PF11887"/>
    </source>
</evidence>
<evidence type="ECO:0000313" key="5">
    <source>
        <dbReference type="Proteomes" id="UP001501057"/>
    </source>
</evidence>
<dbReference type="EMBL" id="BAAAME010000005">
    <property type="protein sequence ID" value="GAA1750620.1"/>
    <property type="molecule type" value="Genomic_DNA"/>
</dbReference>
<dbReference type="Pfam" id="PF11887">
    <property type="entry name" value="Mce4_CUP1"/>
    <property type="match status" value="1"/>
</dbReference>
<organism evidence="4 5">
    <name type="scientific">Aeromicrobium alkaliterrae</name>
    <dbReference type="NCBI Taxonomy" id="302168"/>
    <lineage>
        <taxon>Bacteria</taxon>
        <taxon>Bacillati</taxon>
        <taxon>Actinomycetota</taxon>
        <taxon>Actinomycetes</taxon>
        <taxon>Propionibacteriales</taxon>
        <taxon>Nocardioidaceae</taxon>
        <taxon>Aeromicrobium</taxon>
    </lineage>
</organism>
<reference evidence="4 5" key="1">
    <citation type="journal article" date="2019" name="Int. J. Syst. Evol. Microbiol.">
        <title>The Global Catalogue of Microorganisms (GCM) 10K type strain sequencing project: providing services to taxonomists for standard genome sequencing and annotation.</title>
        <authorList>
            <consortium name="The Broad Institute Genomics Platform"/>
            <consortium name="The Broad Institute Genome Sequencing Center for Infectious Disease"/>
            <person name="Wu L."/>
            <person name="Ma J."/>
        </authorList>
    </citation>
    <scope>NUCLEOTIDE SEQUENCE [LARGE SCALE GENOMIC DNA]</scope>
    <source>
        <strain evidence="4 5">JCM 13518</strain>
    </source>
</reference>
<dbReference type="InterPro" id="IPR005693">
    <property type="entry name" value="Mce"/>
</dbReference>
<dbReference type="PANTHER" id="PTHR33371:SF18">
    <property type="entry name" value="MCE-FAMILY PROTEIN MCE3C"/>
    <property type="match status" value="1"/>
</dbReference>
<feature type="domain" description="Mce/MlaD" evidence="2">
    <location>
        <begin position="44"/>
        <end position="116"/>
    </location>
</feature>
<keyword evidence="1" id="KW-1133">Transmembrane helix</keyword>
<keyword evidence="1" id="KW-0472">Membrane</keyword>
<dbReference type="PRINTS" id="PR01782">
    <property type="entry name" value="MCEVIRFACTOR"/>
</dbReference>
<evidence type="ECO:0000259" key="2">
    <source>
        <dbReference type="Pfam" id="PF02470"/>
    </source>
</evidence>
<protein>
    <submittedName>
        <fullName evidence="4">MCE family protein</fullName>
    </submittedName>
</protein>
<dbReference type="RefSeq" id="WP_344203648.1">
    <property type="nucleotide sequence ID" value="NZ_BAAAME010000005.1"/>
</dbReference>
<dbReference type="Pfam" id="PF02470">
    <property type="entry name" value="MlaD"/>
    <property type="match status" value="1"/>
</dbReference>
<dbReference type="PANTHER" id="PTHR33371">
    <property type="entry name" value="INTERMEMBRANE PHOSPHOLIPID TRANSPORT SYSTEM BINDING PROTEIN MLAD-RELATED"/>
    <property type="match status" value="1"/>
</dbReference>
<name>A0ABN2K8N2_9ACTN</name>
<sequence>MARDRKRLKERNQVVVGAFGLVIGAMIVFISLNINGVRSVLGESTFTAVMSDTGGARTGDEVRVDGVTVGTIRGIELDGTTVEITFRASGVKLGDQTRVEVRSDNALGSKYLDLDPAGSGSYDAVPLERTDPGYAVSEVLGDLTANNAEIDVDQVARSFESLSEVLNASPEEFASALEGLSALSQTIGSRDAQLAQLLQSASSVSAVLADRNTQVLSLMQNSTVLFEEIEARRDTLSILFTEVADAAAQLTAFTAENDPTLAADLAAINQLATTLADYRDELEGVLTTFPNYARTLGEAVGSGPWFNAMVANLTAPASLVNDVDGIISSLLDPTFNPSEPR</sequence>
<feature type="transmembrane region" description="Helical" evidence="1">
    <location>
        <begin position="12"/>
        <end position="32"/>
    </location>
</feature>
<keyword evidence="1" id="KW-0812">Transmembrane</keyword>
<dbReference type="NCBIfam" id="TIGR00996">
    <property type="entry name" value="Mtu_fam_mce"/>
    <property type="match status" value="1"/>
</dbReference>
<dbReference type="Proteomes" id="UP001501057">
    <property type="component" value="Unassembled WGS sequence"/>
</dbReference>
<evidence type="ECO:0000256" key="1">
    <source>
        <dbReference type="SAM" id="Phobius"/>
    </source>
</evidence>
<gene>
    <name evidence="4" type="ORF">GCM10009710_33150</name>
</gene>
<accession>A0ABN2K8N2</accession>
<dbReference type="InterPro" id="IPR052336">
    <property type="entry name" value="MlaD_Phospholipid_Transporter"/>
</dbReference>
<evidence type="ECO:0000313" key="4">
    <source>
        <dbReference type="EMBL" id="GAA1750620.1"/>
    </source>
</evidence>
<dbReference type="InterPro" id="IPR003399">
    <property type="entry name" value="Mce/MlaD"/>
</dbReference>
<feature type="domain" description="Mammalian cell entry C-terminal" evidence="3">
    <location>
        <begin position="123"/>
        <end position="303"/>
    </location>
</feature>
<comment type="caution">
    <text evidence="4">The sequence shown here is derived from an EMBL/GenBank/DDBJ whole genome shotgun (WGS) entry which is preliminary data.</text>
</comment>
<dbReference type="InterPro" id="IPR024516">
    <property type="entry name" value="Mce_C"/>
</dbReference>
<proteinExistence type="predicted"/>
<keyword evidence="5" id="KW-1185">Reference proteome</keyword>